<dbReference type="KEGG" id="dva:DAD186_09270"/>
<dbReference type="CDD" id="cd03801">
    <property type="entry name" value="GT4_PimA-like"/>
    <property type="match status" value="1"/>
</dbReference>
<evidence type="ECO:0000313" key="4">
    <source>
        <dbReference type="EMBL" id="ANP27477.1"/>
    </source>
</evidence>
<dbReference type="RefSeq" id="WP_065247678.1">
    <property type="nucleotide sequence ID" value="NZ_CP012117.1"/>
</dbReference>
<dbReference type="EMBL" id="CP012117">
    <property type="protein sequence ID" value="ANP27477.1"/>
    <property type="molecule type" value="Genomic_DNA"/>
</dbReference>
<dbReference type="Pfam" id="PF13692">
    <property type="entry name" value="Glyco_trans_1_4"/>
    <property type="match status" value="1"/>
</dbReference>
<evidence type="ECO:0000256" key="1">
    <source>
        <dbReference type="ARBA" id="ARBA00022676"/>
    </source>
</evidence>
<name>A0A1B0ZHT5_9MICO</name>
<reference evidence="4 5" key="1">
    <citation type="submission" date="2015-06" db="EMBL/GenBank/DDBJ databases">
        <title>Investigation of pathophysiology for high-risk pregnancy and development of treatment modality based on it.</title>
        <authorList>
            <person name="Kim B.-C."/>
            <person name="Lim S."/>
        </authorList>
    </citation>
    <scope>NUCLEOTIDE SEQUENCE [LARGE SCALE GENOMIC DNA]</scope>
    <source>
        <strain evidence="4 5">AD1-86</strain>
    </source>
</reference>
<dbReference type="STRING" id="1630135.DAD186_09270"/>
<dbReference type="SUPFAM" id="SSF53756">
    <property type="entry name" value="UDP-Glycosyltransferase/glycogen phosphorylase"/>
    <property type="match status" value="1"/>
</dbReference>
<dbReference type="AlphaFoldDB" id="A0A1B0ZHT5"/>
<evidence type="ECO:0000313" key="5">
    <source>
        <dbReference type="Proteomes" id="UP000092596"/>
    </source>
</evidence>
<evidence type="ECO:0000256" key="2">
    <source>
        <dbReference type="ARBA" id="ARBA00022679"/>
    </source>
</evidence>
<keyword evidence="1" id="KW-0328">Glycosyltransferase</keyword>
<dbReference type="PATRIC" id="fig|1630135.4.peg.927"/>
<accession>A0A1B0ZHT5</accession>
<sequence>MRRVILVRPRAEGGLLAHVREEALLLAHAGVRVVDAGEEALVPKATPNASASSIHHRPLAIASGASPRQAWGARRALREIVREEVEGADGELLTVHAHGARAGAIAALALTPKLRARVRLVTTLHNRMPRSGFAALIGRALFTLVSRKSALILAVSPDLAVAARARGARRVEGAVIPAPGVALRGERGSGQSDVLEVLCVARLAPQKDLACLCEAARIVEERYPGALRVKIAGEGPERQNLSSRITAEKLPVELLGRVEDPRALMREADVVVQTSLWEGQPVALQEAISEGAAVIATDAGGTRWVTGEEIPLAAPGEAREIAEQLIAVLPTVPGSRARLERMREASRRRAEQLPTEGDLLAQLESALFPDTRDEER</sequence>
<proteinExistence type="predicted"/>
<protein>
    <recommendedName>
        <fullName evidence="3">Glycosyltransferase subfamily 4-like N-terminal domain-containing protein</fullName>
    </recommendedName>
</protein>
<dbReference type="PANTHER" id="PTHR12526">
    <property type="entry name" value="GLYCOSYLTRANSFERASE"/>
    <property type="match status" value="1"/>
</dbReference>
<dbReference type="Proteomes" id="UP000092596">
    <property type="component" value="Chromosome"/>
</dbReference>
<evidence type="ECO:0000259" key="3">
    <source>
        <dbReference type="Pfam" id="PF13439"/>
    </source>
</evidence>
<dbReference type="InterPro" id="IPR028098">
    <property type="entry name" value="Glyco_trans_4-like_N"/>
</dbReference>
<feature type="domain" description="Glycosyltransferase subfamily 4-like N-terminal" evidence="3">
    <location>
        <begin position="13"/>
        <end position="177"/>
    </location>
</feature>
<keyword evidence="2" id="KW-0808">Transferase</keyword>
<dbReference type="Gene3D" id="3.40.50.2000">
    <property type="entry name" value="Glycogen Phosphorylase B"/>
    <property type="match status" value="2"/>
</dbReference>
<dbReference type="GO" id="GO:0016757">
    <property type="term" value="F:glycosyltransferase activity"/>
    <property type="evidence" value="ECO:0007669"/>
    <property type="project" value="UniProtKB-KW"/>
</dbReference>
<organism evidence="4 5">
    <name type="scientific">Dermabacter vaginalis</name>
    <dbReference type="NCBI Taxonomy" id="1630135"/>
    <lineage>
        <taxon>Bacteria</taxon>
        <taxon>Bacillati</taxon>
        <taxon>Actinomycetota</taxon>
        <taxon>Actinomycetes</taxon>
        <taxon>Micrococcales</taxon>
        <taxon>Dermabacteraceae</taxon>
        <taxon>Dermabacter</taxon>
    </lineage>
</organism>
<gene>
    <name evidence="4" type="ORF">DAD186_09270</name>
</gene>
<dbReference type="Pfam" id="PF13439">
    <property type="entry name" value="Glyco_transf_4"/>
    <property type="match status" value="1"/>
</dbReference>